<feature type="transmembrane region" description="Helical" evidence="12">
    <location>
        <begin position="319"/>
        <end position="339"/>
    </location>
</feature>
<comment type="subcellular location">
    <subcellularLocation>
        <location evidence="2">Cell inner membrane</location>
        <topology evidence="2">Multi-pass membrane protein</topology>
    </subcellularLocation>
</comment>
<evidence type="ECO:0000256" key="8">
    <source>
        <dbReference type="ARBA" id="ARBA00022692"/>
    </source>
</evidence>
<keyword evidence="10 12" id="KW-0472">Membrane</keyword>
<dbReference type="Proteomes" id="UP000219327">
    <property type="component" value="Unassembled WGS sequence"/>
</dbReference>
<dbReference type="PANTHER" id="PTHR33529">
    <property type="entry name" value="SLR0882 PROTEIN-RELATED"/>
    <property type="match status" value="1"/>
</dbReference>
<reference evidence="13 14" key="1">
    <citation type="submission" date="2017-08" db="EMBL/GenBank/DDBJ databases">
        <title>Fine stratification of microbial communities through a metagenomic profile of the photic zone.</title>
        <authorList>
            <person name="Haro-Moreno J.M."/>
            <person name="Lopez-Perez M."/>
            <person name="De La Torre J."/>
            <person name="Picazo A."/>
            <person name="Camacho A."/>
            <person name="Rodriguez-Valera F."/>
        </authorList>
    </citation>
    <scope>NUCLEOTIDE SEQUENCE [LARGE SCALE GENOMIC DNA]</scope>
    <source>
        <strain evidence="13">MED-G24</strain>
    </source>
</reference>
<feature type="transmembrane region" description="Helical" evidence="12">
    <location>
        <begin position="288"/>
        <end position="307"/>
    </location>
</feature>
<comment type="subunit">
    <text evidence="11">Component of the lipopolysaccharide transport and assembly complex. The LptBFG transporter is composed of two ATP-binding proteins (LptB) and two transmembrane proteins (LptF and LptG).</text>
</comment>
<sequence length="390" mass="43939">MYSQLAFFNPAGHHSTVILYRYFASQVFLTMFAVAGVVLAVATAWRFSGYLDEAAQGLLTQDILFLIIAYRLPGFLELVIPISFFLSIMLVYGRLWADSEMVVLQACGFSDRRLLITTLVLAFLVMLLTAFVTLYLKPMGDAKVEDLFNEQRSMTEFDTLVPGRFQTLRTGKRVTYTEELTDEGELDTVFISEFRSTGFQKPKEVVTVIAESGHSARDENGDRFLVLRNGKRFSGTPGRGDYQVVEYEEYGQLIERERNLEPHYRRGAIPTLTLAQSPNPILIAELQWRLSLVVIVPIIALVAVPLSKVNPRQGRYTRLAPGMLFCILYIVSLSAARSAVEKEQLPIGTGMLTIHTIFFVVMVGFFHLDKLGRPFGALISMFRRKSYAPA</sequence>
<keyword evidence="8 12" id="KW-0812">Transmembrane</keyword>
<feature type="transmembrane region" description="Helical" evidence="12">
    <location>
        <begin position="345"/>
        <end position="368"/>
    </location>
</feature>
<protein>
    <recommendedName>
        <fullName evidence="4">Lipopolysaccharide export system permease protein LptF</fullName>
    </recommendedName>
</protein>
<evidence type="ECO:0000256" key="3">
    <source>
        <dbReference type="ARBA" id="ARBA00007725"/>
    </source>
</evidence>
<evidence type="ECO:0000313" key="14">
    <source>
        <dbReference type="Proteomes" id="UP000219327"/>
    </source>
</evidence>
<dbReference type="GO" id="GO:0015920">
    <property type="term" value="P:lipopolysaccharide transport"/>
    <property type="evidence" value="ECO:0007669"/>
    <property type="project" value="TreeGrafter"/>
</dbReference>
<evidence type="ECO:0000313" key="13">
    <source>
        <dbReference type="EMBL" id="PDH40728.1"/>
    </source>
</evidence>
<evidence type="ECO:0000256" key="1">
    <source>
        <dbReference type="ARBA" id="ARBA00002265"/>
    </source>
</evidence>
<dbReference type="GO" id="GO:0055085">
    <property type="term" value="P:transmembrane transport"/>
    <property type="evidence" value="ECO:0007669"/>
    <property type="project" value="InterPro"/>
</dbReference>
<proteinExistence type="inferred from homology"/>
<accession>A0A2A5WWS2</accession>
<dbReference type="PANTHER" id="PTHR33529:SF7">
    <property type="entry name" value="LIPOPOLYSACCHARIDE EXPORT SYSTEM PERMEASE PROTEIN LPTF"/>
    <property type="match status" value="1"/>
</dbReference>
<comment type="function">
    <text evidence="1">Part of the ABC transporter complex LptBFG involved in the translocation of lipopolysaccharide (LPS) from the inner membrane to the outer membrane.</text>
</comment>
<evidence type="ECO:0000256" key="12">
    <source>
        <dbReference type="SAM" id="Phobius"/>
    </source>
</evidence>
<keyword evidence="9 12" id="KW-1133">Transmembrane helix</keyword>
<dbReference type="AlphaFoldDB" id="A0A2A5WWS2"/>
<evidence type="ECO:0000256" key="11">
    <source>
        <dbReference type="ARBA" id="ARBA00026081"/>
    </source>
</evidence>
<organism evidence="13 14">
    <name type="scientific">OM182 bacterium MED-G24</name>
    <dbReference type="NCBI Taxonomy" id="1986255"/>
    <lineage>
        <taxon>Bacteria</taxon>
        <taxon>Pseudomonadati</taxon>
        <taxon>Pseudomonadota</taxon>
        <taxon>Gammaproteobacteria</taxon>
        <taxon>OMG group</taxon>
        <taxon>OM182 clade</taxon>
    </lineage>
</organism>
<feature type="transmembrane region" description="Helical" evidence="12">
    <location>
        <begin position="115"/>
        <end position="136"/>
    </location>
</feature>
<keyword evidence="7" id="KW-0997">Cell inner membrane</keyword>
<evidence type="ECO:0000256" key="5">
    <source>
        <dbReference type="ARBA" id="ARBA00022448"/>
    </source>
</evidence>
<evidence type="ECO:0000256" key="9">
    <source>
        <dbReference type="ARBA" id="ARBA00022989"/>
    </source>
</evidence>
<evidence type="ECO:0000256" key="6">
    <source>
        <dbReference type="ARBA" id="ARBA00022475"/>
    </source>
</evidence>
<dbReference type="GO" id="GO:0043190">
    <property type="term" value="C:ATP-binding cassette (ABC) transporter complex"/>
    <property type="evidence" value="ECO:0007669"/>
    <property type="project" value="InterPro"/>
</dbReference>
<comment type="caution">
    <text evidence="13">The sequence shown here is derived from an EMBL/GenBank/DDBJ whole genome shotgun (WGS) entry which is preliminary data.</text>
</comment>
<dbReference type="EMBL" id="NTKD01000009">
    <property type="protein sequence ID" value="PDH40728.1"/>
    <property type="molecule type" value="Genomic_DNA"/>
</dbReference>
<evidence type="ECO:0000256" key="7">
    <source>
        <dbReference type="ARBA" id="ARBA00022519"/>
    </source>
</evidence>
<feature type="transmembrane region" description="Helical" evidence="12">
    <location>
        <begin position="20"/>
        <end position="42"/>
    </location>
</feature>
<dbReference type="InterPro" id="IPR030922">
    <property type="entry name" value="LptF"/>
</dbReference>
<evidence type="ECO:0000256" key="2">
    <source>
        <dbReference type="ARBA" id="ARBA00004429"/>
    </source>
</evidence>
<name>A0A2A5WWS2_9GAMM</name>
<comment type="similarity">
    <text evidence="3">Belongs to the LptF/LptG family.</text>
</comment>
<dbReference type="InterPro" id="IPR005495">
    <property type="entry name" value="LptG/LptF_permease"/>
</dbReference>
<dbReference type="NCBIfam" id="TIGR04407">
    <property type="entry name" value="LptF_YjgP"/>
    <property type="match status" value="1"/>
</dbReference>
<gene>
    <name evidence="13" type="primary">lptF</name>
    <name evidence="13" type="ORF">CNE99_03120</name>
</gene>
<dbReference type="Pfam" id="PF03739">
    <property type="entry name" value="LptF_LptG"/>
    <property type="match status" value="1"/>
</dbReference>
<keyword evidence="6" id="KW-1003">Cell membrane</keyword>
<evidence type="ECO:0000256" key="4">
    <source>
        <dbReference type="ARBA" id="ARBA00014213"/>
    </source>
</evidence>
<evidence type="ECO:0000256" key="10">
    <source>
        <dbReference type="ARBA" id="ARBA00023136"/>
    </source>
</evidence>
<keyword evidence="5" id="KW-0813">Transport</keyword>